<feature type="domain" description="Retrotransposon gag" evidence="1">
    <location>
        <begin position="27"/>
        <end position="82"/>
    </location>
</feature>
<dbReference type="AlphaFoldDB" id="A0A371EG89"/>
<evidence type="ECO:0000313" key="2">
    <source>
        <dbReference type="EMBL" id="RDX65051.1"/>
    </source>
</evidence>
<dbReference type="Proteomes" id="UP000257109">
    <property type="component" value="Unassembled WGS sequence"/>
</dbReference>
<evidence type="ECO:0000313" key="3">
    <source>
        <dbReference type="Proteomes" id="UP000257109"/>
    </source>
</evidence>
<comment type="caution">
    <text evidence="2">The sequence shown here is derived from an EMBL/GenBank/DDBJ whole genome shotgun (WGS) entry which is preliminary data.</text>
</comment>
<evidence type="ECO:0000259" key="1">
    <source>
        <dbReference type="Pfam" id="PF03732"/>
    </source>
</evidence>
<protein>
    <recommendedName>
        <fullName evidence="1">Retrotransposon gag domain-containing protein</fullName>
    </recommendedName>
</protein>
<organism evidence="2 3">
    <name type="scientific">Mucuna pruriens</name>
    <name type="common">Velvet bean</name>
    <name type="synonym">Dolichos pruriens</name>
    <dbReference type="NCBI Taxonomy" id="157652"/>
    <lineage>
        <taxon>Eukaryota</taxon>
        <taxon>Viridiplantae</taxon>
        <taxon>Streptophyta</taxon>
        <taxon>Embryophyta</taxon>
        <taxon>Tracheophyta</taxon>
        <taxon>Spermatophyta</taxon>
        <taxon>Magnoliopsida</taxon>
        <taxon>eudicotyledons</taxon>
        <taxon>Gunneridae</taxon>
        <taxon>Pentapetalae</taxon>
        <taxon>rosids</taxon>
        <taxon>fabids</taxon>
        <taxon>Fabales</taxon>
        <taxon>Fabaceae</taxon>
        <taxon>Papilionoideae</taxon>
        <taxon>50 kb inversion clade</taxon>
        <taxon>NPAAA clade</taxon>
        <taxon>indigoferoid/millettioid clade</taxon>
        <taxon>Phaseoleae</taxon>
        <taxon>Mucuna</taxon>
    </lineage>
</organism>
<keyword evidence="3" id="KW-1185">Reference proteome</keyword>
<feature type="non-terminal residue" evidence="2">
    <location>
        <position position="1"/>
    </location>
</feature>
<dbReference type="EMBL" id="QJKJ01014084">
    <property type="protein sequence ID" value="RDX65051.1"/>
    <property type="molecule type" value="Genomic_DNA"/>
</dbReference>
<reference evidence="2" key="1">
    <citation type="submission" date="2018-05" db="EMBL/GenBank/DDBJ databases">
        <title>Draft genome of Mucuna pruriens seed.</title>
        <authorList>
            <person name="Nnadi N.E."/>
            <person name="Vos R."/>
            <person name="Hasami M.H."/>
            <person name="Devisetty U.K."/>
            <person name="Aguiy J.C."/>
        </authorList>
    </citation>
    <scope>NUCLEOTIDE SEQUENCE [LARGE SCALE GENOMIC DNA]</scope>
    <source>
        <strain evidence="2">JCA_2017</strain>
    </source>
</reference>
<gene>
    <name evidence="2" type="ORF">CR513_56325</name>
</gene>
<sequence>MPHPFFARDGDVESYLDLEMKVDQFCREIRERRRRHVDTWVDLRRELRSRFVPAFYAKDLYNKLQNMYKGSKSIKEYHRDMQAKQIPLGCRGALPLHHYGFPNASNNANRGSIEEALDLKEDLPKWP</sequence>
<name>A0A371EG89_MUCPR</name>
<dbReference type="Pfam" id="PF03732">
    <property type="entry name" value="Retrotrans_gag"/>
    <property type="match status" value="1"/>
</dbReference>
<dbReference type="InterPro" id="IPR005162">
    <property type="entry name" value="Retrotrans_gag_dom"/>
</dbReference>
<proteinExistence type="predicted"/>
<accession>A0A371EG89</accession>